<evidence type="ECO:0008006" key="3">
    <source>
        <dbReference type="Google" id="ProtNLM"/>
    </source>
</evidence>
<dbReference type="EMBL" id="JACIEK010000005">
    <property type="protein sequence ID" value="MBB3998501.1"/>
    <property type="molecule type" value="Genomic_DNA"/>
</dbReference>
<evidence type="ECO:0000313" key="1">
    <source>
        <dbReference type="EMBL" id="MBB3998501.1"/>
    </source>
</evidence>
<dbReference type="InterPro" id="IPR005358">
    <property type="entry name" value="Puta_zinc/iron-chelating_dom"/>
</dbReference>
<dbReference type="AlphaFoldDB" id="A0A7W6EEB7"/>
<comment type="caution">
    <text evidence="1">The sequence shown here is derived from an EMBL/GenBank/DDBJ whole genome shotgun (WGS) entry which is preliminary data.</text>
</comment>
<dbReference type="Pfam" id="PF03692">
    <property type="entry name" value="CxxCxxCC"/>
    <property type="match status" value="1"/>
</dbReference>
<reference evidence="1 2" key="1">
    <citation type="submission" date="2020-08" db="EMBL/GenBank/DDBJ databases">
        <title>Genomic Encyclopedia of Type Strains, Phase IV (KMG-IV): sequencing the most valuable type-strain genomes for metagenomic binning, comparative biology and taxonomic classification.</title>
        <authorList>
            <person name="Goeker M."/>
        </authorList>
    </citation>
    <scope>NUCLEOTIDE SEQUENCE [LARGE SCALE GENOMIC DNA]</scope>
    <source>
        <strain evidence="1 2">DSM 102238</strain>
    </source>
</reference>
<evidence type="ECO:0000313" key="2">
    <source>
        <dbReference type="Proteomes" id="UP000542776"/>
    </source>
</evidence>
<name>A0A7W6EEB7_9HYPH</name>
<organism evidence="1 2">
    <name type="scientific">Aureimonas pseudogalii</name>
    <dbReference type="NCBI Taxonomy" id="1744844"/>
    <lineage>
        <taxon>Bacteria</taxon>
        <taxon>Pseudomonadati</taxon>
        <taxon>Pseudomonadota</taxon>
        <taxon>Alphaproteobacteria</taxon>
        <taxon>Hyphomicrobiales</taxon>
        <taxon>Aurantimonadaceae</taxon>
        <taxon>Aureimonas</taxon>
    </lineage>
</organism>
<proteinExistence type="predicted"/>
<protein>
    <recommendedName>
        <fullName evidence="3">Fe-S oxidoreductase</fullName>
    </recommendedName>
</protein>
<accession>A0A7W6EEB7</accession>
<keyword evidence="2" id="KW-1185">Reference proteome</keyword>
<sequence length="125" mass="13338">MLAAFGSFNVRSRRPPMLDLVPAPFDCQSCGACCSYSAEWPRFSFESDAALDLIPPALVAADLSGMACEDGRCRALAGRVGEGTSCTIYAIRPEVCRECQPGDPECLIARRAHGLPVDGMSLPQV</sequence>
<gene>
    <name evidence="1" type="ORF">GGR04_002342</name>
</gene>
<dbReference type="Proteomes" id="UP000542776">
    <property type="component" value="Unassembled WGS sequence"/>
</dbReference>